<dbReference type="Pfam" id="PF00076">
    <property type="entry name" value="RRM_1"/>
    <property type="match status" value="1"/>
</dbReference>
<feature type="compositionally biased region" description="Basic residues" evidence="3">
    <location>
        <begin position="231"/>
        <end position="244"/>
    </location>
</feature>
<dbReference type="InterPro" id="IPR035979">
    <property type="entry name" value="RBD_domain_sf"/>
</dbReference>
<dbReference type="InterPro" id="IPR051847">
    <property type="entry name" value="RNA_proc/Spliceosome_comp"/>
</dbReference>
<evidence type="ECO:0000259" key="4">
    <source>
        <dbReference type="PROSITE" id="PS50102"/>
    </source>
</evidence>
<dbReference type="GO" id="GO:0071013">
    <property type="term" value="C:catalytic step 2 spliceosome"/>
    <property type="evidence" value="ECO:0007669"/>
    <property type="project" value="TreeGrafter"/>
</dbReference>
<feature type="compositionally biased region" description="Basic residues" evidence="3">
    <location>
        <begin position="203"/>
        <end position="221"/>
    </location>
</feature>
<name>A0A7S1SCL7_ALECA</name>
<reference evidence="5" key="1">
    <citation type="submission" date="2021-01" db="EMBL/GenBank/DDBJ databases">
        <authorList>
            <person name="Corre E."/>
            <person name="Pelletier E."/>
            <person name="Niang G."/>
            <person name="Scheremetjew M."/>
            <person name="Finn R."/>
            <person name="Kale V."/>
            <person name="Holt S."/>
            <person name="Cochrane G."/>
            <person name="Meng A."/>
            <person name="Brown T."/>
            <person name="Cohen L."/>
        </authorList>
    </citation>
    <scope>NUCLEOTIDE SEQUENCE</scope>
    <source>
        <strain evidence="5">OF101</strain>
    </source>
</reference>
<evidence type="ECO:0000256" key="2">
    <source>
        <dbReference type="PROSITE-ProRule" id="PRU00176"/>
    </source>
</evidence>
<keyword evidence="1 2" id="KW-0694">RNA-binding</keyword>
<dbReference type="PROSITE" id="PS50102">
    <property type="entry name" value="RRM"/>
    <property type="match status" value="1"/>
</dbReference>
<evidence type="ECO:0000256" key="1">
    <source>
        <dbReference type="ARBA" id="ARBA00022884"/>
    </source>
</evidence>
<dbReference type="GO" id="GO:0071011">
    <property type="term" value="C:precatalytic spliceosome"/>
    <property type="evidence" value="ECO:0007669"/>
    <property type="project" value="TreeGrafter"/>
</dbReference>
<organism evidence="5">
    <name type="scientific">Alexandrium catenella</name>
    <name type="common">Red tide dinoflagellate</name>
    <name type="synonym">Gonyaulax catenella</name>
    <dbReference type="NCBI Taxonomy" id="2925"/>
    <lineage>
        <taxon>Eukaryota</taxon>
        <taxon>Sar</taxon>
        <taxon>Alveolata</taxon>
        <taxon>Dinophyceae</taxon>
        <taxon>Gonyaulacales</taxon>
        <taxon>Pyrocystaceae</taxon>
        <taxon>Alexandrium</taxon>
    </lineage>
</organism>
<feature type="compositionally biased region" description="Basic residues" evidence="3">
    <location>
        <begin position="295"/>
        <end position="304"/>
    </location>
</feature>
<dbReference type="InterPro" id="IPR000504">
    <property type="entry name" value="RRM_dom"/>
</dbReference>
<proteinExistence type="predicted"/>
<feature type="compositionally biased region" description="Acidic residues" evidence="3">
    <location>
        <begin position="272"/>
        <end position="291"/>
    </location>
</feature>
<evidence type="ECO:0000313" key="5">
    <source>
        <dbReference type="EMBL" id="CAD9190963.1"/>
    </source>
</evidence>
<dbReference type="SMART" id="SM00360">
    <property type="entry name" value="RRM"/>
    <property type="match status" value="1"/>
</dbReference>
<dbReference type="AlphaFoldDB" id="A0A7S1SCL7"/>
<dbReference type="GO" id="GO:0005686">
    <property type="term" value="C:U2 snRNP"/>
    <property type="evidence" value="ECO:0007669"/>
    <property type="project" value="TreeGrafter"/>
</dbReference>
<dbReference type="GO" id="GO:0003723">
    <property type="term" value="F:RNA binding"/>
    <property type="evidence" value="ECO:0007669"/>
    <property type="project" value="UniProtKB-UniRule"/>
</dbReference>
<dbReference type="EMBL" id="HBGE01113652">
    <property type="protein sequence ID" value="CAD9190963.1"/>
    <property type="molecule type" value="Transcribed_RNA"/>
</dbReference>
<protein>
    <recommendedName>
        <fullName evidence="4">RRM domain-containing protein</fullName>
    </recommendedName>
</protein>
<accession>A0A7S1SCL7</accession>
<feature type="domain" description="RRM" evidence="4">
    <location>
        <begin position="39"/>
        <end position="117"/>
    </location>
</feature>
<dbReference type="GO" id="GO:0000398">
    <property type="term" value="P:mRNA splicing, via spliceosome"/>
    <property type="evidence" value="ECO:0007669"/>
    <property type="project" value="InterPro"/>
</dbReference>
<feature type="region of interest" description="Disordered" evidence="3">
    <location>
        <begin position="192"/>
        <end position="304"/>
    </location>
</feature>
<dbReference type="InterPro" id="IPR012677">
    <property type="entry name" value="Nucleotide-bd_a/b_plait_sf"/>
</dbReference>
<dbReference type="Gene3D" id="3.30.70.330">
    <property type="match status" value="1"/>
</dbReference>
<dbReference type="CDD" id="cd12411">
    <property type="entry name" value="RRM_ist3_like"/>
    <property type="match status" value="1"/>
</dbReference>
<sequence>MSVTGYMYNINATKKLGDVELQEGYEGSRSWHHQFRHSAYIYIGGLDQKLTEGDVVIVFSQFGEIVDLNLIRDKSTGKSKGFAFVCYEDQRSTVLAVDNMNGAQLMNRTLRVDHCEKYKAPKVLDEDDKDENGDAKLLEYKATGAEGKGQGVYNVLNTQKKIADVQEQKQRRPAGQAAPGDEDEAWAKAFEDGLKKQGGNGGKAKKDKKREKEKKKKAKEKFRKELEEIKRMKKEAKRLKKETKKAKEAAKMNKAQGKLGKEKSRGPKSEDSSEEESESSEDSSGDSSEESESNHKKKRKAAAR</sequence>
<dbReference type="InterPro" id="IPR045844">
    <property type="entry name" value="RRM_Ist3-like"/>
</dbReference>
<gene>
    <name evidence="5" type="ORF">ACAT0790_LOCUS67738</name>
</gene>
<dbReference type="PANTHER" id="PTHR45880:SF1">
    <property type="entry name" value="RNA-BINDING MOTIF PROTEIN, X-LINKED 2"/>
    <property type="match status" value="1"/>
</dbReference>
<dbReference type="SUPFAM" id="SSF54928">
    <property type="entry name" value="RNA-binding domain, RBD"/>
    <property type="match status" value="1"/>
</dbReference>
<evidence type="ECO:0000256" key="3">
    <source>
        <dbReference type="SAM" id="MobiDB-lite"/>
    </source>
</evidence>
<dbReference type="PANTHER" id="PTHR45880">
    <property type="entry name" value="RNA-BINDING MOTIF PROTEIN, X-LINKED 2"/>
    <property type="match status" value="1"/>
</dbReference>
<feature type="compositionally biased region" description="Basic and acidic residues" evidence="3">
    <location>
        <begin position="259"/>
        <end position="271"/>
    </location>
</feature>